<sequence length="137" mass="13223">MRRDLASRAVLIAAGVGTALGAGAGLANAAPLEQDLQQGPDGQNAFDQSLPTDALTGAVPQAPNLSVTDGLANTQALPTAGLPVSADALTGLAGNGLLSDLGSNGGNVDQGATDQATPATDQAQRTADTGSDSGSDS</sequence>
<feature type="signal peptide" evidence="2">
    <location>
        <begin position="1"/>
        <end position="29"/>
    </location>
</feature>
<protein>
    <recommendedName>
        <fullName evidence="5">ATP-binding protein</fullName>
    </recommendedName>
</protein>
<proteinExistence type="predicted"/>
<comment type="caution">
    <text evidence="3">The sequence shown here is derived from an EMBL/GenBank/DDBJ whole genome shotgun (WGS) entry which is preliminary data.</text>
</comment>
<feature type="region of interest" description="Disordered" evidence="1">
    <location>
        <begin position="32"/>
        <end position="66"/>
    </location>
</feature>
<evidence type="ECO:0000313" key="3">
    <source>
        <dbReference type="EMBL" id="TCK21061.1"/>
    </source>
</evidence>
<dbReference type="AlphaFoldDB" id="A0A4R1HJA3"/>
<keyword evidence="2" id="KW-0732">Signal</keyword>
<feature type="compositionally biased region" description="Polar residues" evidence="1">
    <location>
        <begin position="35"/>
        <end position="51"/>
    </location>
</feature>
<accession>A0A4R1HJA3</accession>
<organism evidence="3 4">
    <name type="scientific">Pseudonocardia endophytica</name>
    <dbReference type="NCBI Taxonomy" id="401976"/>
    <lineage>
        <taxon>Bacteria</taxon>
        <taxon>Bacillati</taxon>
        <taxon>Actinomycetota</taxon>
        <taxon>Actinomycetes</taxon>
        <taxon>Pseudonocardiales</taxon>
        <taxon>Pseudonocardiaceae</taxon>
        <taxon>Pseudonocardia</taxon>
    </lineage>
</organism>
<evidence type="ECO:0000313" key="4">
    <source>
        <dbReference type="Proteomes" id="UP000295560"/>
    </source>
</evidence>
<evidence type="ECO:0000256" key="1">
    <source>
        <dbReference type="SAM" id="MobiDB-lite"/>
    </source>
</evidence>
<feature type="chain" id="PRO_5020450016" description="ATP-binding protein" evidence="2">
    <location>
        <begin position="30"/>
        <end position="137"/>
    </location>
</feature>
<keyword evidence="4" id="KW-1185">Reference proteome</keyword>
<dbReference type="EMBL" id="SMFZ01000002">
    <property type="protein sequence ID" value="TCK21061.1"/>
    <property type="molecule type" value="Genomic_DNA"/>
</dbReference>
<dbReference type="RefSeq" id="WP_132429859.1">
    <property type="nucleotide sequence ID" value="NZ_SMFZ01000002.1"/>
</dbReference>
<feature type="region of interest" description="Disordered" evidence="1">
    <location>
        <begin position="93"/>
        <end position="137"/>
    </location>
</feature>
<reference evidence="3 4" key="1">
    <citation type="submission" date="2019-03" db="EMBL/GenBank/DDBJ databases">
        <title>Sequencing the genomes of 1000 actinobacteria strains.</title>
        <authorList>
            <person name="Klenk H.-P."/>
        </authorList>
    </citation>
    <scope>NUCLEOTIDE SEQUENCE [LARGE SCALE GENOMIC DNA]</scope>
    <source>
        <strain evidence="3 4">DSM 44969</strain>
    </source>
</reference>
<gene>
    <name evidence="3" type="ORF">EV378_5036</name>
</gene>
<dbReference type="Proteomes" id="UP000295560">
    <property type="component" value="Unassembled WGS sequence"/>
</dbReference>
<name>A0A4R1HJA3_PSEEN</name>
<evidence type="ECO:0000256" key="2">
    <source>
        <dbReference type="SAM" id="SignalP"/>
    </source>
</evidence>
<evidence type="ECO:0008006" key="5">
    <source>
        <dbReference type="Google" id="ProtNLM"/>
    </source>
</evidence>